<dbReference type="Proteomes" id="UP001345963">
    <property type="component" value="Unassembled WGS sequence"/>
</dbReference>
<dbReference type="EMBL" id="JAHUTI010040462">
    <property type="protein sequence ID" value="MED6245282.1"/>
    <property type="molecule type" value="Genomic_DNA"/>
</dbReference>
<accession>A0ABU7B419</accession>
<organism evidence="1 2">
    <name type="scientific">Ataeniobius toweri</name>
    <dbReference type="NCBI Taxonomy" id="208326"/>
    <lineage>
        <taxon>Eukaryota</taxon>
        <taxon>Metazoa</taxon>
        <taxon>Chordata</taxon>
        <taxon>Craniata</taxon>
        <taxon>Vertebrata</taxon>
        <taxon>Euteleostomi</taxon>
        <taxon>Actinopterygii</taxon>
        <taxon>Neopterygii</taxon>
        <taxon>Teleostei</taxon>
        <taxon>Neoteleostei</taxon>
        <taxon>Acanthomorphata</taxon>
        <taxon>Ovalentaria</taxon>
        <taxon>Atherinomorphae</taxon>
        <taxon>Cyprinodontiformes</taxon>
        <taxon>Goodeidae</taxon>
        <taxon>Ataeniobius</taxon>
    </lineage>
</organism>
<comment type="caution">
    <text evidence="1">The sequence shown here is derived from an EMBL/GenBank/DDBJ whole genome shotgun (WGS) entry which is preliminary data.</text>
</comment>
<sequence length="69" mass="8344">MHLCMCTTFQHHQPKHYQRSWWITSFLTDQQKQRRLWSILSHTRTISTSDPQGFLALDRSRTHPSAHQR</sequence>
<protein>
    <submittedName>
        <fullName evidence="1">Uncharacterized protein</fullName>
    </submittedName>
</protein>
<name>A0ABU7B419_9TELE</name>
<keyword evidence="2" id="KW-1185">Reference proteome</keyword>
<reference evidence="1 2" key="1">
    <citation type="submission" date="2021-07" db="EMBL/GenBank/DDBJ databases">
        <authorList>
            <person name="Palmer J.M."/>
        </authorList>
    </citation>
    <scope>NUCLEOTIDE SEQUENCE [LARGE SCALE GENOMIC DNA]</scope>
    <source>
        <strain evidence="1 2">AT_MEX2019</strain>
        <tissue evidence="1">Muscle</tissue>
    </source>
</reference>
<proteinExistence type="predicted"/>
<evidence type="ECO:0000313" key="1">
    <source>
        <dbReference type="EMBL" id="MED6245282.1"/>
    </source>
</evidence>
<gene>
    <name evidence="1" type="ORF">ATANTOWER_001247</name>
</gene>
<evidence type="ECO:0000313" key="2">
    <source>
        <dbReference type="Proteomes" id="UP001345963"/>
    </source>
</evidence>